<dbReference type="AlphaFoldDB" id="A0A9W9YTF8"/>
<evidence type="ECO:0000313" key="6">
    <source>
        <dbReference type="Proteomes" id="UP001163046"/>
    </source>
</evidence>
<dbReference type="GO" id="GO:0008253">
    <property type="term" value="F:5'-nucleotidase activity"/>
    <property type="evidence" value="ECO:0007669"/>
    <property type="project" value="TreeGrafter"/>
</dbReference>
<keyword evidence="4" id="KW-0460">Magnesium</keyword>
<protein>
    <submittedName>
        <fullName evidence="5">5'-nucleotidase domain-containing protein 3</fullName>
    </submittedName>
</protein>
<dbReference type="EMBL" id="MU827302">
    <property type="protein sequence ID" value="KAJ7365856.1"/>
    <property type="molecule type" value="Genomic_DNA"/>
</dbReference>
<reference evidence="5" key="1">
    <citation type="submission" date="2023-01" db="EMBL/GenBank/DDBJ databases">
        <title>Genome assembly of the deep-sea coral Lophelia pertusa.</title>
        <authorList>
            <person name="Herrera S."/>
            <person name="Cordes E."/>
        </authorList>
    </citation>
    <scope>NUCLEOTIDE SEQUENCE</scope>
    <source>
        <strain evidence="5">USNM1676648</strain>
        <tissue evidence="5">Polyp</tissue>
    </source>
</reference>
<dbReference type="InterPro" id="IPR008380">
    <property type="entry name" value="HAD-SF_hydro_IG_5-nucl"/>
</dbReference>
<dbReference type="InterPro" id="IPR036412">
    <property type="entry name" value="HAD-like_sf"/>
</dbReference>
<dbReference type="Gene3D" id="3.40.50.1000">
    <property type="entry name" value="HAD superfamily/HAD-like"/>
    <property type="match status" value="1"/>
</dbReference>
<proteinExistence type="inferred from homology"/>
<evidence type="ECO:0000256" key="1">
    <source>
        <dbReference type="ARBA" id="ARBA00009589"/>
    </source>
</evidence>
<evidence type="ECO:0000256" key="4">
    <source>
        <dbReference type="ARBA" id="ARBA00022842"/>
    </source>
</evidence>
<dbReference type="GO" id="GO:0046872">
    <property type="term" value="F:metal ion binding"/>
    <property type="evidence" value="ECO:0007669"/>
    <property type="project" value="UniProtKB-KW"/>
</dbReference>
<accession>A0A9W9YTF8</accession>
<dbReference type="Pfam" id="PF05761">
    <property type="entry name" value="5_nucleotid"/>
    <property type="match status" value="1"/>
</dbReference>
<organism evidence="5 6">
    <name type="scientific">Desmophyllum pertusum</name>
    <dbReference type="NCBI Taxonomy" id="174260"/>
    <lineage>
        <taxon>Eukaryota</taxon>
        <taxon>Metazoa</taxon>
        <taxon>Cnidaria</taxon>
        <taxon>Anthozoa</taxon>
        <taxon>Hexacorallia</taxon>
        <taxon>Scleractinia</taxon>
        <taxon>Caryophylliina</taxon>
        <taxon>Caryophylliidae</taxon>
        <taxon>Desmophyllum</taxon>
    </lineage>
</organism>
<dbReference type="SUPFAM" id="SSF56784">
    <property type="entry name" value="HAD-like"/>
    <property type="match status" value="1"/>
</dbReference>
<comment type="caution">
    <text evidence="5">The sequence shown here is derived from an EMBL/GenBank/DDBJ whole genome shotgun (WGS) entry which is preliminary data.</text>
</comment>
<evidence type="ECO:0000313" key="5">
    <source>
        <dbReference type="EMBL" id="KAJ7365856.1"/>
    </source>
</evidence>
<gene>
    <name evidence="5" type="primary">NT5DC3_1</name>
    <name evidence="5" type="ORF">OS493_002578</name>
</gene>
<dbReference type="InterPro" id="IPR023214">
    <property type="entry name" value="HAD_sf"/>
</dbReference>
<sequence>MLCCIFVIQGPRRTMHHMIDLFSYPEMVLLSNVIEFFQQRGIPYDPEYLFGDCEQAVQNVHKSGKMYQAVINDIDKYLKKSPVLGELLNRLVSSGKVLFLITNSGFEFVKKGMDHMIGKGWRDLFDVIITQARKPSFYHQQTSRPFRCLDTRLYRPTWQKVSALCKGQVYMEGNIEQFMKFTGWYGPNVLYFGDHVYSDLRDPVLHHGWRTGAIIPELETEIRKSNSLEFQRSVVWLSNLQDLIIQLKALPASSRRAQLTEEWKQERRELRLMLKALFNPRFGSVFRTYNNSTYFTRRLVRFADLYMSSLENLLKYPNNYTFYPRRTALPHEAVLDFRSTRIPDQRIFPNS</sequence>
<evidence type="ECO:0000256" key="2">
    <source>
        <dbReference type="ARBA" id="ARBA00022723"/>
    </source>
</evidence>
<comment type="similarity">
    <text evidence="1">Belongs to the 5'(3')-deoxyribonucleotidase family.</text>
</comment>
<keyword evidence="2" id="KW-0479">Metal-binding</keyword>
<keyword evidence="3" id="KW-0378">Hydrolase</keyword>
<dbReference type="PANTHER" id="PTHR12103:SF12">
    <property type="entry name" value="FI20020P1"/>
    <property type="match status" value="1"/>
</dbReference>
<dbReference type="PANTHER" id="PTHR12103">
    <property type="entry name" value="5'-NUCLEOTIDASE DOMAIN-CONTAINING"/>
    <property type="match status" value="1"/>
</dbReference>
<evidence type="ECO:0000256" key="3">
    <source>
        <dbReference type="ARBA" id="ARBA00022801"/>
    </source>
</evidence>
<name>A0A9W9YTF8_9CNID</name>
<dbReference type="Proteomes" id="UP001163046">
    <property type="component" value="Unassembled WGS sequence"/>
</dbReference>
<dbReference type="OrthoDB" id="409330at2759"/>
<keyword evidence="6" id="KW-1185">Reference proteome</keyword>